<comment type="catalytic activity">
    <reaction evidence="11">
        <text>ATP + H2O = ADP + phosphate + H(+)</text>
        <dbReference type="Rhea" id="RHEA:13065"/>
        <dbReference type="ChEBI" id="CHEBI:15377"/>
        <dbReference type="ChEBI" id="CHEBI:15378"/>
        <dbReference type="ChEBI" id="CHEBI:30616"/>
        <dbReference type="ChEBI" id="CHEBI:43474"/>
        <dbReference type="ChEBI" id="CHEBI:456216"/>
        <dbReference type="EC" id="3.6.4.13"/>
    </reaction>
</comment>
<dbReference type="Pfam" id="PF21635">
    <property type="entry name" value="Mov-10_helical"/>
    <property type="match status" value="1"/>
</dbReference>
<accession>A0A210QWW2</accession>
<comment type="subcellular location">
    <subcellularLocation>
        <location evidence="1">Cytoplasm</location>
        <location evidence="1">Cytoplasmic ribonucleoprotein granule</location>
    </subcellularLocation>
</comment>
<comment type="similarity">
    <text evidence="2">Belongs to the DNA2/NAM7 helicase family. SDE3 subfamily.</text>
</comment>
<evidence type="ECO:0000313" key="13">
    <source>
        <dbReference type="EMBL" id="OWF53196.1"/>
    </source>
</evidence>
<dbReference type="PANTHER" id="PTHR45418:SF1">
    <property type="entry name" value="CANCER_TESTIS ANTIGEN 55"/>
    <property type="match status" value="1"/>
</dbReference>
<reference evidence="13 14" key="1">
    <citation type="journal article" date="2017" name="Nat. Ecol. Evol.">
        <title>Scallop genome provides insights into evolution of bilaterian karyotype and development.</title>
        <authorList>
            <person name="Wang S."/>
            <person name="Zhang J."/>
            <person name="Jiao W."/>
            <person name="Li J."/>
            <person name="Xun X."/>
            <person name="Sun Y."/>
            <person name="Guo X."/>
            <person name="Huan P."/>
            <person name="Dong B."/>
            <person name="Zhang L."/>
            <person name="Hu X."/>
            <person name="Sun X."/>
            <person name="Wang J."/>
            <person name="Zhao C."/>
            <person name="Wang Y."/>
            <person name="Wang D."/>
            <person name="Huang X."/>
            <person name="Wang R."/>
            <person name="Lv J."/>
            <person name="Li Y."/>
            <person name="Zhang Z."/>
            <person name="Liu B."/>
            <person name="Lu W."/>
            <person name="Hui Y."/>
            <person name="Liang J."/>
            <person name="Zhou Z."/>
            <person name="Hou R."/>
            <person name="Li X."/>
            <person name="Liu Y."/>
            <person name="Li H."/>
            <person name="Ning X."/>
            <person name="Lin Y."/>
            <person name="Zhao L."/>
            <person name="Xing Q."/>
            <person name="Dou J."/>
            <person name="Li Y."/>
            <person name="Mao J."/>
            <person name="Guo H."/>
            <person name="Dou H."/>
            <person name="Li T."/>
            <person name="Mu C."/>
            <person name="Jiang W."/>
            <person name="Fu Q."/>
            <person name="Fu X."/>
            <person name="Miao Y."/>
            <person name="Liu J."/>
            <person name="Yu Q."/>
            <person name="Li R."/>
            <person name="Liao H."/>
            <person name="Li X."/>
            <person name="Kong Y."/>
            <person name="Jiang Z."/>
            <person name="Chourrout D."/>
            <person name="Li R."/>
            <person name="Bao Z."/>
        </authorList>
    </citation>
    <scope>NUCLEOTIDE SEQUENCE [LARGE SCALE GENOMIC DNA]</scope>
    <source>
        <strain evidence="13 14">PY_sf001</strain>
    </source>
</reference>
<evidence type="ECO:0000256" key="1">
    <source>
        <dbReference type="ARBA" id="ARBA00004331"/>
    </source>
</evidence>
<dbReference type="AlphaFoldDB" id="A0A210QWW2"/>
<dbReference type="EMBL" id="NEDP02001463">
    <property type="protein sequence ID" value="OWF53196.1"/>
    <property type="molecule type" value="Genomic_DNA"/>
</dbReference>
<dbReference type="OrthoDB" id="6513042at2759"/>
<dbReference type="CDD" id="cd18808">
    <property type="entry name" value="SF1_C_Upf1"/>
    <property type="match status" value="1"/>
</dbReference>
<dbReference type="EC" id="3.6.4.13" evidence="3"/>
<evidence type="ECO:0000256" key="7">
    <source>
        <dbReference type="ARBA" id="ARBA00022806"/>
    </source>
</evidence>
<evidence type="ECO:0000313" key="14">
    <source>
        <dbReference type="Proteomes" id="UP000242188"/>
    </source>
</evidence>
<dbReference type="Pfam" id="PF21634">
    <property type="entry name" value="MOV-10_beta-barrel"/>
    <property type="match status" value="1"/>
</dbReference>
<dbReference type="GO" id="GO:0031047">
    <property type="term" value="P:regulatory ncRNA-mediated gene silencing"/>
    <property type="evidence" value="ECO:0007669"/>
    <property type="project" value="UniProtKB-KW"/>
</dbReference>
<evidence type="ECO:0000256" key="2">
    <source>
        <dbReference type="ARBA" id="ARBA00005601"/>
    </source>
</evidence>
<dbReference type="STRING" id="6573.A0A210QWW2"/>
<dbReference type="PROSITE" id="PS00028">
    <property type="entry name" value="ZINC_FINGER_C2H2_1"/>
    <property type="match status" value="1"/>
</dbReference>
<sequence length="1114" mass="127477">MSEGVSHSQGILARGNDFLRFLETQGQQLEGLSKTVTQSIYDTQYLTYRCQIHPGEPSIPFNVVLKTLIDNLVLHLQGDILHYVSFQSDSAYAQSTAQSRNPAQYLHENAGASNFHPLQQTFPNFVRPGSSGAAFSHERNDTVFNDRGAKPKKKKHPGNLLAVDQHIIIHRTPTVCKETSEELAAFQASISHLPNYVTLKGQVFDCSPCGAKCTSKGELLRHLDGRRHRLSVITMKLKSERESLILDKGKIQIRADCEGKNGTYFIDLREGVVSTINVTIKNVSPDHMVELVHCEMLKRIRVFTLYDEKDVTEHQNKVTILPDSIYKVRITAMAKNVGNYHTPLGFHFNLDGQEFHIVRFIHARCKSAITDQVKSSKPYKRPPRHSWRREAAEIVEGFPLPKWSGDNLPKKIALERYRIPDSLRKIINHGLKVNLDKYSEIDRSELSSLRSVLEKPLSWESYDKRFSAMNHFEETQMEVDIRKYDMEAVTMRAYQNNRRLLMLEVPGLSENRPSVLRGDWLYVRICTEGSTADREYQGYVHEVRQNEVALGFNKKLMDQYVKGLKFNVRFVFNRLPLRLQHRACSLAKDEGLEDFLFPTERTICSRNMNILPLPLMLYNKDLENNDEQKKAIHNILSGISRPAPYLVFGPPGTGKTVTIVEAMMQIWKHFKKCRILACAPSNSAADLIAIRLLKIIPKNDIMRLNAFSRSWDLIPKDVKAVSNYDHGSGQYYYPGQDAMEGYKIIICTLVTAGRLVSANFPSCHFSHFFVDESGHAVEPECIIPLAGILTTDPQLECGQVVLAGDPEQLGPILRSPFAIEYKLDVSLLQRYMTTCEVYKRTDTAGGTGYDNRIITKLLQNYRSHPAILHLPNQSFYQGELVYSADKGKRETFCRWEGLPKKQFPVIFHGVLGQDEREERSPSFFNAAEVDKVWYYIDLLLQNKGYKLNPKDIGVISPYRKQVQKIQALLKKKSLKDIHVGSVEEFQGQERLVIIVSTVRSNPDYLSLDIQYRLGFLKNPKRFNVTLTRAKALLVVIGNPQTLSHDQHWKSFIDYCKENGGYTGFTCEQEEEEELLELEERLKLMKLWDQEELDKTAEFVQDYGIRNDSAIMRDK</sequence>
<dbReference type="InterPro" id="IPR047187">
    <property type="entry name" value="SF1_C_Upf1"/>
</dbReference>
<gene>
    <name evidence="13" type="ORF">KP79_PYT11519</name>
</gene>
<comment type="caution">
    <text evidence="13">The sequence shown here is derived from an EMBL/GenBank/DDBJ whole genome shotgun (WGS) entry which is preliminary data.</text>
</comment>
<dbReference type="Pfam" id="PF13087">
    <property type="entry name" value="AAA_12"/>
    <property type="match status" value="1"/>
</dbReference>
<evidence type="ECO:0000256" key="4">
    <source>
        <dbReference type="ARBA" id="ARBA00022490"/>
    </source>
</evidence>
<dbReference type="GO" id="GO:0036464">
    <property type="term" value="C:cytoplasmic ribonucleoprotein granule"/>
    <property type="evidence" value="ECO:0007669"/>
    <property type="project" value="UniProtKB-SubCell"/>
</dbReference>
<dbReference type="GO" id="GO:0005524">
    <property type="term" value="F:ATP binding"/>
    <property type="evidence" value="ECO:0007669"/>
    <property type="project" value="UniProtKB-KW"/>
</dbReference>
<dbReference type="Gene3D" id="3.40.50.300">
    <property type="entry name" value="P-loop containing nucleotide triphosphate hydrolases"/>
    <property type="match status" value="2"/>
</dbReference>
<dbReference type="GO" id="GO:0003723">
    <property type="term" value="F:RNA binding"/>
    <property type="evidence" value="ECO:0007669"/>
    <property type="project" value="UniProtKB-KW"/>
</dbReference>
<dbReference type="InterPro" id="IPR027417">
    <property type="entry name" value="P-loop_NTPase"/>
</dbReference>
<evidence type="ECO:0000256" key="3">
    <source>
        <dbReference type="ARBA" id="ARBA00012552"/>
    </source>
</evidence>
<dbReference type="PANTHER" id="PTHR45418">
    <property type="entry name" value="CANCER/TESTIS ANTIGEN 55"/>
    <property type="match status" value="1"/>
</dbReference>
<dbReference type="SUPFAM" id="SSF52540">
    <property type="entry name" value="P-loop containing nucleoside triphosphate hydrolases"/>
    <property type="match status" value="1"/>
</dbReference>
<organism evidence="13 14">
    <name type="scientific">Mizuhopecten yessoensis</name>
    <name type="common">Japanese scallop</name>
    <name type="synonym">Patinopecten yessoensis</name>
    <dbReference type="NCBI Taxonomy" id="6573"/>
    <lineage>
        <taxon>Eukaryota</taxon>
        <taxon>Metazoa</taxon>
        <taxon>Spiralia</taxon>
        <taxon>Lophotrochozoa</taxon>
        <taxon>Mollusca</taxon>
        <taxon>Bivalvia</taxon>
        <taxon>Autobranchia</taxon>
        <taxon>Pteriomorphia</taxon>
        <taxon>Pectinida</taxon>
        <taxon>Pectinoidea</taxon>
        <taxon>Pectinidae</taxon>
        <taxon>Mizuhopecten</taxon>
    </lineage>
</organism>
<keyword evidence="5" id="KW-0547">Nucleotide-binding</keyword>
<keyword evidence="9" id="KW-0694">RNA-binding</keyword>
<keyword evidence="6" id="KW-0378">Hydrolase</keyword>
<feature type="domain" description="C2H2-type" evidence="12">
    <location>
        <begin position="206"/>
        <end position="228"/>
    </location>
</feature>
<dbReference type="InterPro" id="IPR041677">
    <property type="entry name" value="DNA2/NAM7_AAA_11"/>
</dbReference>
<keyword evidence="4" id="KW-0963">Cytoplasm</keyword>
<keyword evidence="14" id="KW-1185">Reference proteome</keyword>
<evidence type="ECO:0000256" key="5">
    <source>
        <dbReference type="ARBA" id="ARBA00022741"/>
    </source>
</evidence>
<keyword evidence="8" id="KW-0067">ATP-binding</keyword>
<name>A0A210QWW2_MIZYE</name>
<evidence type="ECO:0000259" key="12">
    <source>
        <dbReference type="PROSITE" id="PS00028"/>
    </source>
</evidence>
<evidence type="ECO:0000256" key="6">
    <source>
        <dbReference type="ARBA" id="ARBA00022801"/>
    </source>
</evidence>
<dbReference type="InterPro" id="IPR049079">
    <property type="entry name" value="Mov-10_helical"/>
</dbReference>
<evidence type="ECO:0000256" key="10">
    <source>
        <dbReference type="ARBA" id="ARBA00023158"/>
    </source>
</evidence>
<dbReference type="InterPro" id="IPR049077">
    <property type="entry name" value="MOV-10_Ig-like"/>
</dbReference>
<dbReference type="InterPro" id="IPR041679">
    <property type="entry name" value="DNA2/NAM7-like_C"/>
</dbReference>
<dbReference type="InterPro" id="IPR049080">
    <property type="entry name" value="MOV-10-like_beta-barrel"/>
</dbReference>
<keyword evidence="7 13" id="KW-0347">Helicase</keyword>
<proteinExistence type="inferred from homology"/>
<dbReference type="FunFam" id="3.40.50.300:FF:000608">
    <property type="entry name" value="Mov10 RISC complex RNA helicase"/>
    <property type="match status" value="1"/>
</dbReference>
<dbReference type="GO" id="GO:0016787">
    <property type="term" value="F:hydrolase activity"/>
    <property type="evidence" value="ECO:0007669"/>
    <property type="project" value="UniProtKB-KW"/>
</dbReference>
<dbReference type="Proteomes" id="UP000242188">
    <property type="component" value="Unassembled WGS sequence"/>
</dbReference>
<keyword evidence="10" id="KW-0943">RNA-mediated gene silencing</keyword>
<protein>
    <recommendedName>
        <fullName evidence="3">RNA helicase</fullName>
        <ecNumber evidence="3">3.6.4.13</ecNumber>
    </recommendedName>
</protein>
<dbReference type="CDD" id="cd18038">
    <property type="entry name" value="DEXXQc_Helz-like"/>
    <property type="match status" value="1"/>
</dbReference>
<dbReference type="GO" id="GO:0032574">
    <property type="term" value="F:5'-3' RNA helicase activity"/>
    <property type="evidence" value="ECO:0007669"/>
    <property type="project" value="InterPro"/>
</dbReference>
<dbReference type="InterPro" id="IPR013087">
    <property type="entry name" value="Znf_C2H2_type"/>
</dbReference>
<dbReference type="Pfam" id="PF21633">
    <property type="entry name" value="MOV-10_Ig-like"/>
    <property type="match status" value="1"/>
</dbReference>
<dbReference type="InterPro" id="IPR026122">
    <property type="entry name" value="MOV-10/SDE3_DEXXQ/H-box"/>
</dbReference>
<evidence type="ECO:0000256" key="11">
    <source>
        <dbReference type="ARBA" id="ARBA00047984"/>
    </source>
</evidence>
<evidence type="ECO:0000256" key="8">
    <source>
        <dbReference type="ARBA" id="ARBA00022840"/>
    </source>
</evidence>
<evidence type="ECO:0000256" key="9">
    <source>
        <dbReference type="ARBA" id="ARBA00022884"/>
    </source>
</evidence>
<dbReference type="Pfam" id="PF13086">
    <property type="entry name" value="AAA_11"/>
    <property type="match status" value="2"/>
</dbReference>